<reference evidence="1" key="1">
    <citation type="journal article" date="2015" name="Nature">
        <title>Complex archaea that bridge the gap between prokaryotes and eukaryotes.</title>
        <authorList>
            <person name="Spang A."/>
            <person name="Saw J.H."/>
            <person name="Jorgensen S.L."/>
            <person name="Zaremba-Niedzwiedzka K."/>
            <person name="Martijn J."/>
            <person name="Lind A.E."/>
            <person name="van Eijk R."/>
            <person name="Schleper C."/>
            <person name="Guy L."/>
            <person name="Ettema T.J."/>
        </authorList>
    </citation>
    <scope>NUCLEOTIDE SEQUENCE</scope>
</reference>
<gene>
    <name evidence="1" type="ORF">LCGC14_0263890</name>
</gene>
<organism evidence="1">
    <name type="scientific">marine sediment metagenome</name>
    <dbReference type="NCBI Taxonomy" id="412755"/>
    <lineage>
        <taxon>unclassified sequences</taxon>
        <taxon>metagenomes</taxon>
        <taxon>ecological metagenomes</taxon>
    </lineage>
</organism>
<evidence type="ECO:0000313" key="1">
    <source>
        <dbReference type="EMBL" id="KKN86830.1"/>
    </source>
</evidence>
<dbReference type="EMBL" id="LAZR01000143">
    <property type="protein sequence ID" value="KKN86830.1"/>
    <property type="molecule type" value="Genomic_DNA"/>
</dbReference>
<accession>A0A0F9U0U0</accession>
<name>A0A0F9U0U0_9ZZZZ</name>
<proteinExistence type="predicted"/>
<dbReference type="AlphaFoldDB" id="A0A0F9U0U0"/>
<protein>
    <submittedName>
        <fullName evidence="1">Uncharacterized protein</fullName>
    </submittedName>
</protein>
<sequence length="478" mass="51554">MAGTGLFRTDQVKFAFEEESVEGQAESTINTSMGIIKSGIELPDVEYAWDAFFGVGREGRARKDIHEGAQTFRGSISQIYLLFNDSREILSMCLGEHSDTIVTLAGTNPGVITGVTTTTMTDSGEDFSAGDLDVKSSNHAVFSGISIGYIDSTVGSGIAEVTVYPTPARSGTKGWNGPQPTVGDDYEIRKTVSVGTSTGNKLTVPTQRLKSMTWAVQHRNAFNHGAGSVGSNLTVNYLGGKVNRATLSAVQGEKVSLALDEVLFRDLRHDSALPNSSVPKYSASTVTPSAIFPTEAPLEYSEGTIALFELTNTFARIRNFSLVIDNQLEDSRYIATVAVDGGTKISQIPFEFIEGPILVTLECEAVMETREYWEHLMRQGLNDGLSSKTGFDIRLQFRPDAAAAESFYIQAPPMTNPVQTDITGASGDIFSTTAQSATTNIGAVLIAAPHVIGTEGENLIVVRLRFDLPSVMLWWQDS</sequence>
<comment type="caution">
    <text evidence="1">The sequence shown here is derived from an EMBL/GenBank/DDBJ whole genome shotgun (WGS) entry which is preliminary data.</text>
</comment>